<dbReference type="PANTHER" id="PTHR16230:SF5">
    <property type="entry name" value="BREAST CARCINOMA-AMPLIFIED SEQUENCE 4"/>
    <property type="match status" value="1"/>
</dbReference>
<dbReference type="EMBL" id="JW873841">
    <property type="protein sequence ID" value="AFP06358.1"/>
    <property type="molecule type" value="mRNA"/>
</dbReference>
<protein>
    <submittedName>
        <fullName evidence="2">Breast carcinoma-amplified sequence 4</fullName>
    </submittedName>
</protein>
<dbReference type="GO" id="GO:0031083">
    <property type="term" value="C:BLOC-1 complex"/>
    <property type="evidence" value="ECO:0007669"/>
    <property type="project" value="TreeGrafter"/>
</dbReference>
<sequence length="199" mass="21792">MSGETERVAARVPGESGSEPGSAAATPGTGPGAGTGPRSQVLAREVAACLLAEPRSEAQELDESVEEMLIRLDEFCGMLDMIRNDTSQILSEDIPNTKVKVLEMKTVYKKIDKIEAFVKMVGQNAAMLEEQVVRAEKDYGNFPCGVCKLLHSISTPAFLHKKRTFLNQQSSTYELPNLYRSEDYFPGSSNPGYLKKPNT</sequence>
<feature type="region of interest" description="Disordered" evidence="1">
    <location>
        <begin position="1"/>
        <end position="39"/>
    </location>
</feature>
<name>V9L586_CALMI</name>
<dbReference type="GeneID" id="103190971"/>
<evidence type="ECO:0000256" key="1">
    <source>
        <dbReference type="SAM" id="MobiDB-lite"/>
    </source>
</evidence>
<dbReference type="PANTHER" id="PTHR16230">
    <property type="entry name" value="CAPPUCCINO"/>
    <property type="match status" value="1"/>
</dbReference>
<dbReference type="OrthoDB" id="2372305at2759"/>
<dbReference type="RefSeq" id="XP_042197848.1">
    <property type="nucleotide sequence ID" value="XM_042341914.1"/>
</dbReference>
<accession>V9L586</accession>
<dbReference type="InterPro" id="IPR024857">
    <property type="entry name" value="Cappuccino"/>
</dbReference>
<evidence type="ECO:0000313" key="2">
    <source>
        <dbReference type="EMBL" id="AFP06358.1"/>
    </source>
</evidence>
<organism evidence="2">
    <name type="scientific">Callorhinchus milii</name>
    <name type="common">Ghost shark</name>
    <dbReference type="NCBI Taxonomy" id="7868"/>
    <lineage>
        <taxon>Eukaryota</taxon>
        <taxon>Metazoa</taxon>
        <taxon>Chordata</taxon>
        <taxon>Craniata</taxon>
        <taxon>Vertebrata</taxon>
        <taxon>Chondrichthyes</taxon>
        <taxon>Holocephali</taxon>
        <taxon>Chimaeriformes</taxon>
        <taxon>Callorhinchidae</taxon>
        <taxon>Callorhinchus</taxon>
    </lineage>
</organism>
<reference evidence="2" key="1">
    <citation type="journal article" date="2014" name="Nature">
        <title>Elephant shark genome provides unique insights into gnathostome evolution.</title>
        <authorList>
            <consortium name="International Elephant Shark Genome Sequencing Consortium"/>
            <person name="Venkatesh B."/>
            <person name="Lee A.P."/>
            <person name="Ravi V."/>
            <person name="Maurya A.K."/>
            <person name="Lian M.M."/>
            <person name="Swann J.B."/>
            <person name="Ohta Y."/>
            <person name="Flajnik M.F."/>
            <person name="Sutoh Y."/>
            <person name="Kasahara M."/>
            <person name="Hoon S."/>
            <person name="Gangu V."/>
            <person name="Roy S.W."/>
            <person name="Irimia M."/>
            <person name="Korzh V."/>
            <person name="Kondrychyn I."/>
            <person name="Lim Z.W."/>
            <person name="Tay B.H."/>
            <person name="Tohari S."/>
            <person name="Kong K.W."/>
            <person name="Ho S."/>
            <person name="Lorente-Galdos B."/>
            <person name="Quilez J."/>
            <person name="Marques-Bonet T."/>
            <person name="Raney B.J."/>
            <person name="Ingham P.W."/>
            <person name="Tay A."/>
            <person name="Hillier L.W."/>
            <person name="Minx P."/>
            <person name="Boehm T."/>
            <person name="Wilson R.K."/>
            <person name="Brenner S."/>
            <person name="Warren W.C."/>
        </authorList>
    </citation>
    <scope>NUCLEOTIDE SEQUENCE</scope>
    <source>
        <tissue evidence="2">Liver</tissue>
    </source>
</reference>
<proteinExistence type="evidence at transcript level"/>
<dbReference type="KEGG" id="cmk:103190971"/>
<dbReference type="AlphaFoldDB" id="V9L586"/>